<evidence type="ECO:0000313" key="3">
    <source>
        <dbReference type="Proteomes" id="UP001292094"/>
    </source>
</evidence>
<feature type="compositionally biased region" description="Basic and acidic residues" evidence="1">
    <location>
        <begin position="65"/>
        <end position="74"/>
    </location>
</feature>
<feature type="region of interest" description="Disordered" evidence="1">
    <location>
        <begin position="41"/>
        <end position="81"/>
    </location>
</feature>
<reference evidence="2" key="1">
    <citation type="submission" date="2023-11" db="EMBL/GenBank/DDBJ databases">
        <title>Genome assemblies of two species of porcelain crab, Petrolisthes cinctipes and Petrolisthes manimaculis (Anomura: Porcellanidae).</title>
        <authorList>
            <person name="Angst P."/>
        </authorList>
    </citation>
    <scope>NUCLEOTIDE SEQUENCE</scope>
    <source>
        <strain evidence="2">PB745_02</strain>
        <tissue evidence="2">Gill</tissue>
    </source>
</reference>
<protein>
    <submittedName>
        <fullName evidence="2">Uncharacterized protein</fullName>
    </submittedName>
</protein>
<comment type="caution">
    <text evidence="2">The sequence shown here is derived from an EMBL/GenBank/DDBJ whole genome shotgun (WGS) entry which is preliminary data.</text>
</comment>
<gene>
    <name evidence="2" type="ORF">Pmani_021508</name>
</gene>
<dbReference type="AlphaFoldDB" id="A0AAE1U1M5"/>
<sequence>MEWKEVEWKEVEKEEEVKEEMEKEEEMEWKEVEWKEVEKEEEVEEGGYNKRRYNEEGESVQVKQETQRTPEKNGRGGKMARKGETIRCMVCGKEEKARRGRSVEGGKKRI</sequence>
<dbReference type="EMBL" id="JAWZYT010002101">
    <property type="protein sequence ID" value="KAK4306693.1"/>
    <property type="molecule type" value="Genomic_DNA"/>
</dbReference>
<name>A0AAE1U1M5_9EUCA</name>
<keyword evidence="3" id="KW-1185">Reference proteome</keyword>
<proteinExistence type="predicted"/>
<evidence type="ECO:0000313" key="2">
    <source>
        <dbReference type="EMBL" id="KAK4306693.1"/>
    </source>
</evidence>
<accession>A0AAE1U1M5</accession>
<organism evidence="2 3">
    <name type="scientific">Petrolisthes manimaculis</name>
    <dbReference type="NCBI Taxonomy" id="1843537"/>
    <lineage>
        <taxon>Eukaryota</taxon>
        <taxon>Metazoa</taxon>
        <taxon>Ecdysozoa</taxon>
        <taxon>Arthropoda</taxon>
        <taxon>Crustacea</taxon>
        <taxon>Multicrustacea</taxon>
        <taxon>Malacostraca</taxon>
        <taxon>Eumalacostraca</taxon>
        <taxon>Eucarida</taxon>
        <taxon>Decapoda</taxon>
        <taxon>Pleocyemata</taxon>
        <taxon>Anomura</taxon>
        <taxon>Galatheoidea</taxon>
        <taxon>Porcellanidae</taxon>
        <taxon>Petrolisthes</taxon>
    </lineage>
</organism>
<dbReference type="Proteomes" id="UP001292094">
    <property type="component" value="Unassembled WGS sequence"/>
</dbReference>
<evidence type="ECO:0000256" key="1">
    <source>
        <dbReference type="SAM" id="MobiDB-lite"/>
    </source>
</evidence>